<dbReference type="PANTHER" id="PTHR37534">
    <property type="entry name" value="TRANSCRIPTIONAL ACTIVATOR PROTEIN UGA3"/>
    <property type="match status" value="1"/>
</dbReference>
<dbReference type="GO" id="GO:0000976">
    <property type="term" value="F:transcription cis-regulatory region binding"/>
    <property type="evidence" value="ECO:0007669"/>
    <property type="project" value="TreeGrafter"/>
</dbReference>
<gene>
    <name evidence="3" type="ORF">K452DRAFT_266963</name>
</gene>
<evidence type="ECO:0000256" key="1">
    <source>
        <dbReference type="ARBA" id="ARBA00004123"/>
    </source>
</evidence>
<dbReference type="GO" id="GO:0003700">
    <property type="term" value="F:DNA-binding transcription factor activity"/>
    <property type="evidence" value="ECO:0007669"/>
    <property type="project" value="TreeGrafter"/>
</dbReference>
<dbReference type="Proteomes" id="UP000799438">
    <property type="component" value="Unassembled WGS sequence"/>
</dbReference>
<comment type="subcellular location">
    <subcellularLocation>
        <location evidence="1">Nucleus</location>
    </subcellularLocation>
</comment>
<proteinExistence type="predicted"/>
<sequence>MALTSFTDAPTEPARYSTLSWPIGESMKAKLLSAYLRETATWCETTDTLRHFSYRSSPLITSSEPFLAAALALASRQLDLTTDHPYSISLELYQYSVHKLIERVAETLDASLLMSCVMLCVYEMIDSPVGEWRRHLHGCAQLFTSRGWNGSSGGMVTACFWPFARIDIWAAFLTQQQTLIPSDLWIRPDYPTEETIPLVDRYANLAIVLFSRIVNALAFSRANLDSDEQSTSQKNHQILILWQDLQEWYLNRPAEAKPLIYTAGSGGNVFPISVFGTPSAICGNTFFHTGSILLLEKLSSLSVSNTETGDSQDIIWHAKQIAAIVSSTEDHANWVNSVQPLFIAGRYFKDPFEQVTVLKLLVNIERSTGWKTSSRRRELREIWGFE</sequence>
<name>A0A6A6BN35_9PEZI</name>
<organism evidence="3 4">
    <name type="scientific">Aplosporella prunicola CBS 121167</name>
    <dbReference type="NCBI Taxonomy" id="1176127"/>
    <lineage>
        <taxon>Eukaryota</taxon>
        <taxon>Fungi</taxon>
        <taxon>Dikarya</taxon>
        <taxon>Ascomycota</taxon>
        <taxon>Pezizomycotina</taxon>
        <taxon>Dothideomycetes</taxon>
        <taxon>Dothideomycetes incertae sedis</taxon>
        <taxon>Botryosphaeriales</taxon>
        <taxon>Aplosporellaceae</taxon>
        <taxon>Aplosporella</taxon>
    </lineage>
</organism>
<keyword evidence="4" id="KW-1185">Reference proteome</keyword>
<accession>A0A6A6BN35</accession>
<evidence type="ECO:0008006" key="5">
    <source>
        <dbReference type="Google" id="ProtNLM"/>
    </source>
</evidence>
<dbReference type="PANTHER" id="PTHR37534:SF4">
    <property type="entry name" value="ZN(II)2CYS6 TRANSCRIPTION FACTOR (EUROFUNG)"/>
    <property type="match status" value="1"/>
</dbReference>
<evidence type="ECO:0000313" key="3">
    <source>
        <dbReference type="EMBL" id="KAF2144823.1"/>
    </source>
</evidence>
<dbReference type="EMBL" id="ML995479">
    <property type="protein sequence ID" value="KAF2144823.1"/>
    <property type="molecule type" value="Genomic_DNA"/>
</dbReference>
<dbReference type="GO" id="GO:0045944">
    <property type="term" value="P:positive regulation of transcription by RNA polymerase II"/>
    <property type="evidence" value="ECO:0007669"/>
    <property type="project" value="TreeGrafter"/>
</dbReference>
<dbReference type="RefSeq" id="XP_033400535.1">
    <property type="nucleotide sequence ID" value="XM_033538820.1"/>
</dbReference>
<dbReference type="AlphaFoldDB" id="A0A6A6BN35"/>
<dbReference type="GO" id="GO:0005634">
    <property type="term" value="C:nucleus"/>
    <property type="evidence" value="ECO:0007669"/>
    <property type="project" value="UniProtKB-SubCell"/>
</dbReference>
<dbReference type="Pfam" id="PF11951">
    <property type="entry name" value="Fungal_trans_2"/>
    <property type="match status" value="1"/>
</dbReference>
<keyword evidence="2" id="KW-0539">Nucleus</keyword>
<evidence type="ECO:0000256" key="2">
    <source>
        <dbReference type="ARBA" id="ARBA00023242"/>
    </source>
</evidence>
<dbReference type="OrthoDB" id="415590at2759"/>
<dbReference type="InterPro" id="IPR021858">
    <property type="entry name" value="Fun_TF"/>
</dbReference>
<evidence type="ECO:0000313" key="4">
    <source>
        <dbReference type="Proteomes" id="UP000799438"/>
    </source>
</evidence>
<protein>
    <recommendedName>
        <fullName evidence="5">Transcription factor domain-containing protein</fullName>
    </recommendedName>
</protein>
<reference evidence="3" key="1">
    <citation type="journal article" date="2020" name="Stud. Mycol.">
        <title>101 Dothideomycetes genomes: a test case for predicting lifestyles and emergence of pathogens.</title>
        <authorList>
            <person name="Haridas S."/>
            <person name="Albert R."/>
            <person name="Binder M."/>
            <person name="Bloem J."/>
            <person name="Labutti K."/>
            <person name="Salamov A."/>
            <person name="Andreopoulos B."/>
            <person name="Baker S."/>
            <person name="Barry K."/>
            <person name="Bills G."/>
            <person name="Bluhm B."/>
            <person name="Cannon C."/>
            <person name="Castanera R."/>
            <person name="Culley D."/>
            <person name="Daum C."/>
            <person name="Ezra D."/>
            <person name="Gonzalez J."/>
            <person name="Henrissat B."/>
            <person name="Kuo A."/>
            <person name="Liang C."/>
            <person name="Lipzen A."/>
            <person name="Lutzoni F."/>
            <person name="Magnuson J."/>
            <person name="Mondo S."/>
            <person name="Nolan M."/>
            <person name="Ohm R."/>
            <person name="Pangilinan J."/>
            <person name="Park H.-J."/>
            <person name="Ramirez L."/>
            <person name="Alfaro M."/>
            <person name="Sun H."/>
            <person name="Tritt A."/>
            <person name="Yoshinaga Y."/>
            <person name="Zwiers L.-H."/>
            <person name="Turgeon B."/>
            <person name="Goodwin S."/>
            <person name="Spatafora J."/>
            <person name="Crous P."/>
            <person name="Grigoriev I."/>
        </authorList>
    </citation>
    <scope>NUCLEOTIDE SEQUENCE</scope>
    <source>
        <strain evidence="3">CBS 121167</strain>
    </source>
</reference>
<dbReference type="GeneID" id="54296316"/>